<evidence type="ECO:0000256" key="14">
    <source>
        <dbReference type="PROSITE-ProRule" id="PRU10141"/>
    </source>
</evidence>
<dbReference type="EMBL" id="CACTIH010003697">
    <property type="protein sequence ID" value="CAA2982466.1"/>
    <property type="molecule type" value="Genomic_DNA"/>
</dbReference>
<dbReference type="FunFam" id="1.10.510.10:FF:000129">
    <property type="entry name" value="cysteine-rich receptor-like protein kinase 10"/>
    <property type="match status" value="2"/>
</dbReference>
<evidence type="ECO:0000256" key="2">
    <source>
        <dbReference type="ARBA" id="ARBA00022527"/>
    </source>
</evidence>
<dbReference type="SUPFAM" id="SSF56112">
    <property type="entry name" value="Protein kinase-like (PK-like)"/>
    <property type="match status" value="2"/>
</dbReference>
<comment type="subcellular location">
    <subcellularLocation>
        <location evidence="1">Membrane</location>
        <topology evidence="1">Single-pass membrane protein</topology>
    </subcellularLocation>
</comment>
<keyword evidence="6" id="KW-0677">Repeat</keyword>
<keyword evidence="8 18" id="KW-0418">Kinase</keyword>
<evidence type="ECO:0000256" key="10">
    <source>
        <dbReference type="ARBA" id="ARBA00022989"/>
    </source>
</evidence>
<evidence type="ECO:0000256" key="13">
    <source>
        <dbReference type="ARBA" id="ARBA00023180"/>
    </source>
</evidence>
<dbReference type="GO" id="GO:0005524">
    <property type="term" value="F:ATP binding"/>
    <property type="evidence" value="ECO:0007669"/>
    <property type="project" value="UniProtKB-UniRule"/>
</dbReference>
<keyword evidence="12 18" id="KW-0675">Receptor</keyword>
<feature type="region of interest" description="Disordered" evidence="15">
    <location>
        <begin position="525"/>
        <end position="547"/>
    </location>
</feature>
<dbReference type="OrthoDB" id="688481at2759"/>
<evidence type="ECO:0000256" key="7">
    <source>
        <dbReference type="ARBA" id="ARBA00022741"/>
    </source>
</evidence>
<dbReference type="GO" id="GO:0006950">
    <property type="term" value="P:response to stress"/>
    <property type="evidence" value="ECO:0007669"/>
    <property type="project" value="UniProtKB-ARBA"/>
</dbReference>
<keyword evidence="3" id="KW-0808">Transferase</keyword>
<proteinExistence type="predicted"/>
<dbReference type="GO" id="GO:0004674">
    <property type="term" value="F:protein serine/threonine kinase activity"/>
    <property type="evidence" value="ECO:0007669"/>
    <property type="project" value="UniProtKB-KW"/>
</dbReference>
<feature type="domain" description="Protein kinase" evidence="17">
    <location>
        <begin position="229"/>
        <end position="504"/>
    </location>
</feature>
<dbReference type="Gene3D" id="1.10.510.10">
    <property type="entry name" value="Transferase(Phosphotransferase) domain 1"/>
    <property type="match status" value="2"/>
</dbReference>
<evidence type="ECO:0000256" key="8">
    <source>
        <dbReference type="ARBA" id="ARBA00022777"/>
    </source>
</evidence>
<dbReference type="Gene3D" id="3.30.200.20">
    <property type="entry name" value="Phosphorylase Kinase, domain 1"/>
    <property type="match status" value="1"/>
</dbReference>
<dbReference type="AlphaFoldDB" id="A0A8S0RT42"/>
<dbReference type="PANTHER" id="PTHR27002:SF1050">
    <property type="entry name" value="CYSTEINE-RICH RECEPTOR-LIKE PROTEIN KINASE 5"/>
    <property type="match status" value="1"/>
</dbReference>
<protein>
    <submittedName>
        <fullName evidence="18">Cysteine-rich receptor kinase 10 isoform X1</fullName>
    </submittedName>
</protein>
<evidence type="ECO:0000313" key="18">
    <source>
        <dbReference type="EMBL" id="CAA2982466.1"/>
    </source>
</evidence>
<evidence type="ECO:0000256" key="15">
    <source>
        <dbReference type="SAM" id="MobiDB-lite"/>
    </source>
</evidence>
<dbReference type="PANTHER" id="PTHR27002">
    <property type="entry name" value="RECEPTOR-LIKE SERINE/THREONINE-PROTEIN KINASE SD1-8"/>
    <property type="match status" value="1"/>
</dbReference>
<evidence type="ECO:0000256" key="1">
    <source>
        <dbReference type="ARBA" id="ARBA00004167"/>
    </source>
</evidence>
<accession>A0A8S0RT42</accession>
<keyword evidence="13" id="KW-0325">Glycoprotein</keyword>
<evidence type="ECO:0000256" key="6">
    <source>
        <dbReference type="ARBA" id="ARBA00022737"/>
    </source>
</evidence>
<dbReference type="InterPro" id="IPR017441">
    <property type="entry name" value="Protein_kinase_ATP_BS"/>
</dbReference>
<feature type="binding site" evidence="14">
    <location>
        <position position="257"/>
    </location>
    <ligand>
        <name>ATP</name>
        <dbReference type="ChEBI" id="CHEBI:30616"/>
    </ligand>
</feature>
<dbReference type="Gramene" id="OE9A023259T1">
    <property type="protein sequence ID" value="OE9A023259C1"/>
    <property type="gene ID" value="OE9A023259"/>
</dbReference>
<dbReference type="FunFam" id="3.30.200.20:FF:000727">
    <property type="entry name" value="Cysteine-rich RLK (RECEPTOR-like protein kinase) 23"/>
    <property type="match status" value="1"/>
</dbReference>
<dbReference type="InterPro" id="IPR011009">
    <property type="entry name" value="Kinase-like_dom_sf"/>
</dbReference>
<keyword evidence="19" id="KW-1185">Reference proteome</keyword>
<evidence type="ECO:0000313" key="19">
    <source>
        <dbReference type="Proteomes" id="UP000594638"/>
    </source>
</evidence>
<gene>
    <name evidence="18" type="ORF">OLEA9_A023259</name>
</gene>
<dbReference type="SMART" id="SM00220">
    <property type="entry name" value="S_TKc"/>
    <property type="match status" value="1"/>
</dbReference>
<keyword evidence="11 16" id="KW-0472">Membrane</keyword>
<keyword evidence="10 16" id="KW-1133">Transmembrane helix</keyword>
<feature type="compositionally biased region" description="Polar residues" evidence="15">
    <location>
        <begin position="525"/>
        <end position="540"/>
    </location>
</feature>
<dbReference type="CDD" id="cd14066">
    <property type="entry name" value="STKc_IRAK"/>
    <property type="match status" value="1"/>
</dbReference>
<dbReference type="PROSITE" id="PS50011">
    <property type="entry name" value="PROTEIN_KINASE_DOM"/>
    <property type="match status" value="2"/>
</dbReference>
<evidence type="ECO:0000256" key="11">
    <source>
        <dbReference type="ARBA" id="ARBA00023136"/>
    </source>
</evidence>
<keyword evidence="2" id="KW-0723">Serine/threonine-protein kinase</keyword>
<dbReference type="Proteomes" id="UP000594638">
    <property type="component" value="Unassembled WGS sequence"/>
</dbReference>
<evidence type="ECO:0000256" key="4">
    <source>
        <dbReference type="ARBA" id="ARBA00022692"/>
    </source>
</evidence>
<feature type="domain" description="Protein kinase" evidence="17">
    <location>
        <begin position="1"/>
        <end position="220"/>
    </location>
</feature>
<evidence type="ECO:0000256" key="3">
    <source>
        <dbReference type="ARBA" id="ARBA00022679"/>
    </source>
</evidence>
<dbReference type="Pfam" id="PF07714">
    <property type="entry name" value="PK_Tyr_Ser-Thr"/>
    <property type="match status" value="2"/>
</dbReference>
<keyword evidence="7 14" id="KW-0547">Nucleotide-binding</keyword>
<dbReference type="InterPro" id="IPR001245">
    <property type="entry name" value="Ser-Thr/Tyr_kinase_cat_dom"/>
</dbReference>
<dbReference type="PROSITE" id="PS00107">
    <property type="entry name" value="PROTEIN_KINASE_ATP"/>
    <property type="match status" value="1"/>
</dbReference>
<keyword evidence="5" id="KW-0732">Signal</keyword>
<evidence type="ECO:0000256" key="12">
    <source>
        <dbReference type="ARBA" id="ARBA00023170"/>
    </source>
</evidence>
<evidence type="ECO:0000256" key="5">
    <source>
        <dbReference type="ARBA" id="ARBA00022729"/>
    </source>
</evidence>
<dbReference type="InterPro" id="IPR008271">
    <property type="entry name" value="Ser/Thr_kinase_AS"/>
</dbReference>
<feature type="transmembrane region" description="Helical" evidence="16">
    <location>
        <begin position="163"/>
        <end position="187"/>
    </location>
</feature>
<evidence type="ECO:0000256" key="16">
    <source>
        <dbReference type="SAM" id="Phobius"/>
    </source>
</evidence>
<dbReference type="GO" id="GO:0005886">
    <property type="term" value="C:plasma membrane"/>
    <property type="evidence" value="ECO:0007669"/>
    <property type="project" value="TreeGrafter"/>
</dbReference>
<dbReference type="PROSITE" id="PS00108">
    <property type="entry name" value="PROTEIN_KINASE_ST"/>
    <property type="match status" value="2"/>
</dbReference>
<keyword evidence="9 14" id="KW-0067">ATP-binding</keyword>
<organism evidence="18 19">
    <name type="scientific">Olea europaea subsp. europaea</name>
    <dbReference type="NCBI Taxonomy" id="158383"/>
    <lineage>
        <taxon>Eukaryota</taxon>
        <taxon>Viridiplantae</taxon>
        <taxon>Streptophyta</taxon>
        <taxon>Embryophyta</taxon>
        <taxon>Tracheophyta</taxon>
        <taxon>Spermatophyta</taxon>
        <taxon>Magnoliopsida</taxon>
        <taxon>eudicotyledons</taxon>
        <taxon>Gunneridae</taxon>
        <taxon>Pentapetalae</taxon>
        <taxon>asterids</taxon>
        <taxon>lamiids</taxon>
        <taxon>Lamiales</taxon>
        <taxon>Oleaceae</taxon>
        <taxon>Oleeae</taxon>
        <taxon>Olea</taxon>
    </lineage>
</organism>
<name>A0A8S0RT42_OLEEU</name>
<keyword evidence="4 16" id="KW-0812">Transmembrane</keyword>
<sequence>MLINLIHFHHDCKDPEKQQLLDWSRYYRIIEGIARGMLYLHEDSLLKIVHRDLKASNILLDGDMNPKITDFGMARILNVDQSQENTIRIAGTYGYMAPEYTLHGQFSVKSDVFSFGVLILEIISGKKSNNFYKSHGTRDLISYVSAKFNSTWKLGNRGISRQVIIAIVVPIVVVSLVVVLLVGLRFLTGRTMKKKQYGSIKERNEEDEISTVESLQYELNAIDLATTSFSADNKIGVGGFGDVYKGILPDGREIAVKRLSKGSAQGTKEFKNEIVIVAKLQHKNLTRLLGFCLEGEEKILIYEFVPNKSLDHFLFDPEKQQLLDWSRRYRIIEGIGKGMLYLHEDSLLKIVHRDLKASNILLDGDMNPKISDFGMARIFNVDQSQENTIRIAGTYGYMAPEYALHGQFSVKSDIFSFGVLILEIISGKKSNSFYRSHGTRDLISYAWKLWRNGAPLELMDPTLQQSYVLDEVIRCIQIGLLCVEEDVNKRPKMASILLMLKSYSDNLPIPRRPAYFISSGSNSMARVTDPDQPQSMNEASISELCPR</sequence>
<evidence type="ECO:0000259" key="17">
    <source>
        <dbReference type="PROSITE" id="PS50011"/>
    </source>
</evidence>
<dbReference type="InterPro" id="IPR000719">
    <property type="entry name" value="Prot_kinase_dom"/>
</dbReference>
<reference evidence="18 19" key="1">
    <citation type="submission" date="2019-12" db="EMBL/GenBank/DDBJ databases">
        <authorList>
            <person name="Alioto T."/>
            <person name="Alioto T."/>
            <person name="Gomez Garrido J."/>
        </authorList>
    </citation>
    <scope>NUCLEOTIDE SEQUENCE [LARGE SCALE GENOMIC DNA]</scope>
</reference>
<comment type="caution">
    <text evidence="18">The sequence shown here is derived from an EMBL/GenBank/DDBJ whole genome shotgun (WGS) entry which is preliminary data.</text>
</comment>
<evidence type="ECO:0000256" key="9">
    <source>
        <dbReference type="ARBA" id="ARBA00022840"/>
    </source>
</evidence>